<dbReference type="Proteomes" id="UP001174694">
    <property type="component" value="Unassembled WGS sequence"/>
</dbReference>
<dbReference type="Pfam" id="PF04218">
    <property type="entry name" value="CENP-B_N"/>
    <property type="match status" value="1"/>
</dbReference>
<protein>
    <submittedName>
        <fullName evidence="5">Major centromere autoantigen B</fullName>
    </submittedName>
</protein>
<proteinExistence type="predicted"/>
<evidence type="ECO:0000256" key="3">
    <source>
        <dbReference type="SAM" id="MobiDB-lite"/>
    </source>
</evidence>
<dbReference type="AlphaFoldDB" id="A0AA38RKT5"/>
<keyword evidence="1" id="KW-0238">DNA-binding</keyword>
<gene>
    <name evidence="5" type="ORF">NKR23_g10929</name>
</gene>
<dbReference type="InterPro" id="IPR006600">
    <property type="entry name" value="HTH_CenpB_DNA-bd_dom"/>
</dbReference>
<dbReference type="SMART" id="SM00674">
    <property type="entry name" value="CENPB"/>
    <property type="match status" value="1"/>
</dbReference>
<feature type="region of interest" description="Disordered" evidence="3">
    <location>
        <begin position="332"/>
        <end position="355"/>
    </location>
</feature>
<evidence type="ECO:0000256" key="2">
    <source>
        <dbReference type="ARBA" id="ARBA00023242"/>
    </source>
</evidence>
<evidence type="ECO:0000313" key="5">
    <source>
        <dbReference type="EMBL" id="KAJ9133139.1"/>
    </source>
</evidence>
<dbReference type="InterPro" id="IPR009057">
    <property type="entry name" value="Homeodomain-like_sf"/>
</dbReference>
<keyword evidence="2" id="KW-0539">Nucleus</keyword>
<evidence type="ECO:0000259" key="4">
    <source>
        <dbReference type="PROSITE" id="PS51253"/>
    </source>
</evidence>
<feature type="domain" description="HTH CENPB-type" evidence="4">
    <location>
        <begin position="151"/>
        <end position="224"/>
    </location>
</feature>
<name>A0AA38RKT5_9PEZI</name>
<reference evidence="5" key="1">
    <citation type="submission" date="2022-07" db="EMBL/GenBank/DDBJ databases">
        <title>Fungi with potential for degradation of polypropylene.</title>
        <authorList>
            <person name="Gostincar C."/>
        </authorList>
    </citation>
    <scope>NUCLEOTIDE SEQUENCE</scope>
    <source>
        <strain evidence="5">EXF-13308</strain>
    </source>
</reference>
<evidence type="ECO:0000313" key="6">
    <source>
        <dbReference type="Proteomes" id="UP001174694"/>
    </source>
</evidence>
<comment type="caution">
    <text evidence="5">The sequence shown here is derived from an EMBL/GenBank/DDBJ whole genome shotgun (WGS) entry which is preliminary data.</text>
</comment>
<feature type="region of interest" description="Disordered" evidence="3">
    <location>
        <begin position="59"/>
        <end position="83"/>
    </location>
</feature>
<dbReference type="SUPFAM" id="SSF46689">
    <property type="entry name" value="Homeodomain-like"/>
    <property type="match status" value="2"/>
</dbReference>
<keyword evidence="6" id="KW-1185">Reference proteome</keyword>
<dbReference type="GO" id="GO:0003677">
    <property type="term" value="F:DNA binding"/>
    <property type="evidence" value="ECO:0007669"/>
    <property type="project" value="UniProtKB-KW"/>
</dbReference>
<sequence>MDSFQESTHGGVWARVAPSPYATVPDYGQDGFIPAITDGLPSESEPILWPSMLVTNPSPSSYSSARLPQPQVPALQSPAPQLEPPRTTKLVLRRILPELRKILTDDDRRSICQYAEDNPGMKQADIGSHFRVERSTVSKVLRKKERYLDPDFQGSLAKAQGRVEKTLAKWAQNAQKSGRPITDADIKEQAEHFAANITSGENPLIIGEPWLEKFKEEHRIGTRALETNIPDRTHMSLAPSLSARQSDEDEDVGQRMMDFTPQTGLPSGTSLSSAFTNTAVSSFHASAPSPASGCLQDQTREVTSGSATFTLEPPSNQALLTMCMGYMNQQETEPMAPESHVSATTPSPAPDSPRHEIAAAPFAIDNALASPQRQPQRQPHRCNSDSSTSARQTGSPISSSAVLSVPDRSSPSPPTQEDARRAAGTLLSFLTNVVPEGFVDQNELVAIARLTERLRLYQHQTVKAVPTDDSEMTDAAPTLCRR</sequence>
<dbReference type="PROSITE" id="PS51253">
    <property type="entry name" value="HTH_CENPB"/>
    <property type="match status" value="1"/>
</dbReference>
<evidence type="ECO:0000256" key="1">
    <source>
        <dbReference type="ARBA" id="ARBA00023125"/>
    </source>
</evidence>
<dbReference type="EMBL" id="JANBVO010000052">
    <property type="protein sequence ID" value="KAJ9133139.1"/>
    <property type="molecule type" value="Genomic_DNA"/>
</dbReference>
<feature type="region of interest" description="Disordered" evidence="3">
    <location>
        <begin position="370"/>
        <end position="420"/>
    </location>
</feature>
<dbReference type="Gene3D" id="1.10.10.60">
    <property type="entry name" value="Homeodomain-like"/>
    <property type="match status" value="2"/>
</dbReference>
<organism evidence="5 6">
    <name type="scientific">Pleurostoma richardsiae</name>
    <dbReference type="NCBI Taxonomy" id="41990"/>
    <lineage>
        <taxon>Eukaryota</taxon>
        <taxon>Fungi</taxon>
        <taxon>Dikarya</taxon>
        <taxon>Ascomycota</taxon>
        <taxon>Pezizomycotina</taxon>
        <taxon>Sordariomycetes</taxon>
        <taxon>Sordariomycetidae</taxon>
        <taxon>Calosphaeriales</taxon>
        <taxon>Pleurostomataceae</taxon>
        <taxon>Pleurostoma</taxon>
    </lineage>
</organism>
<dbReference type="Pfam" id="PF03221">
    <property type="entry name" value="HTH_Tnp_Tc5"/>
    <property type="match status" value="1"/>
</dbReference>
<dbReference type="InterPro" id="IPR007889">
    <property type="entry name" value="HTH_Psq"/>
</dbReference>
<feature type="compositionally biased region" description="Polar residues" evidence="3">
    <location>
        <begin position="384"/>
        <end position="410"/>
    </location>
</feature>
<accession>A0AA38RKT5</accession>